<dbReference type="Proteomes" id="UP000679341">
    <property type="component" value="Chromosome"/>
</dbReference>
<dbReference type="OrthoDB" id="330985at2157"/>
<dbReference type="RefSeq" id="WP_017343791.1">
    <property type="nucleotide sequence ID" value="NZ_CP073695.1"/>
</dbReference>
<dbReference type="KEGG" id="hss:J7656_02815"/>
<evidence type="ECO:0000313" key="3">
    <source>
        <dbReference type="Proteomes" id="UP000679341"/>
    </source>
</evidence>
<proteinExistence type="predicted"/>
<evidence type="ECO:0000313" key="2">
    <source>
        <dbReference type="EMBL" id="QUO48304.1"/>
    </source>
</evidence>
<protein>
    <submittedName>
        <fullName evidence="2">Uncharacterized protein</fullName>
    </submittedName>
</protein>
<keyword evidence="1" id="KW-0472">Membrane</keyword>
<keyword evidence="1" id="KW-1133">Transmembrane helix</keyword>
<name>A0A8T8LNJ0_9EURY</name>
<feature type="transmembrane region" description="Helical" evidence="1">
    <location>
        <begin position="20"/>
        <end position="41"/>
    </location>
</feature>
<dbReference type="EMBL" id="CP073695">
    <property type="protein sequence ID" value="QUO48304.1"/>
    <property type="molecule type" value="Genomic_DNA"/>
</dbReference>
<accession>A0A8T8LNJ0</accession>
<reference evidence="2 3" key="1">
    <citation type="submission" date="2021-03" db="EMBL/GenBank/DDBJ databases">
        <title>Halorubrum sodomense MBLA0099, Whole genome shotgun sequencing.</title>
        <authorList>
            <person name="Seo M.-J."/>
            <person name="Cho E.-S."/>
            <person name="Hwang C.Y."/>
        </authorList>
    </citation>
    <scope>NUCLEOTIDE SEQUENCE [LARGE SCALE GENOMIC DNA]</scope>
    <source>
        <strain evidence="2 3">MBLA0099</strain>
    </source>
</reference>
<organism evidence="2 3">
    <name type="scientific">Halorubrum ruber</name>
    <dbReference type="NCBI Taxonomy" id="2982524"/>
    <lineage>
        <taxon>Archaea</taxon>
        <taxon>Methanobacteriati</taxon>
        <taxon>Methanobacteriota</taxon>
        <taxon>Stenosarchaea group</taxon>
        <taxon>Halobacteria</taxon>
        <taxon>Halobacteriales</taxon>
        <taxon>Haloferacaceae</taxon>
        <taxon>Halorubrum</taxon>
    </lineage>
</organism>
<dbReference type="AlphaFoldDB" id="A0A8T8LNJ0"/>
<keyword evidence="3" id="KW-1185">Reference proteome</keyword>
<dbReference type="GeneID" id="64826437"/>
<keyword evidence="1" id="KW-0812">Transmembrane</keyword>
<sequence>MSLARRVLLGSNPNGSPRRYRLLAPPLLFLISFAAYALGVFSVSGGVVFLAFDAAALGILVTAGLAYRGAGMALAWATVYGALLGSNADHYLLGLPGRPLGERVAALVEVDGLVFVGVEALALGTIAWIAGAVARRAVDELRDRRRDASAE</sequence>
<gene>
    <name evidence="2" type="ORF">J7656_02815</name>
</gene>
<feature type="transmembrane region" description="Helical" evidence="1">
    <location>
        <begin position="113"/>
        <end position="134"/>
    </location>
</feature>
<evidence type="ECO:0000256" key="1">
    <source>
        <dbReference type="SAM" id="Phobius"/>
    </source>
</evidence>